<evidence type="ECO:0000313" key="3">
    <source>
        <dbReference type="Proteomes" id="UP001165121"/>
    </source>
</evidence>
<keyword evidence="1" id="KW-0732">Signal</keyword>
<keyword evidence="3" id="KW-1185">Reference proteome</keyword>
<evidence type="ECO:0000256" key="1">
    <source>
        <dbReference type="SAM" id="SignalP"/>
    </source>
</evidence>
<sequence>MLLLVLSASVVVLGTAVVAKVFSGRPPVLHPCVRVGMGMHDLLLQIPAWNRVRKEKSRCSADQFADVATAIFTPACASQQESSTSRLLDSLPICVASTTPAKDGGGRS</sequence>
<feature type="chain" id="PRO_5040848267" evidence="1">
    <location>
        <begin position="20"/>
        <end position="108"/>
    </location>
</feature>
<organism evidence="2 3">
    <name type="scientific">Phytophthora fragariaefolia</name>
    <dbReference type="NCBI Taxonomy" id="1490495"/>
    <lineage>
        <taxon>Eukaryota</taxon>
        <taxon>Sar</taxon>
        <taxon>Stramenopiles</taxon>
        <taxon>Oomycota</taxon>
        <taxon>Peronosporomycetes</taxon>
        <taxon>Peronosporales</taxon>
        <taxon>Peronosporaceae</taxon>
        <taxon>Phytophthora</taxon>
    </lineage>
</organism>
<protein>
    <submittedName>
        <fullName evidence="2">Unnamed protein product</fullName>
    </submittedName>
</protein>
<feature type="signal peptide" evidence="1">
    <location>
        <begin position="1"/>
        <end position="19"/>
    </location>
</feature>
<gene>
    <name evidence="2" type="ORF">Pfra01_002876200</name>
</gene>
<dbReference type="Proteomes" id="UP001165121">
    <property type="component" value="Unassembled WGS sequence"/>
</dbReference>
<proteinExistence type="predicted"/>
<evidence type="ECO:0000313" key="2">
    <source>
        <dbReference type="EMBL" id="GMF81829.1"/>
    </source>
</evidence>
<name>A0A9W6YL10_9STRA</name>
<dbReference type="AlphaFoldDB" id="A0A9W6YL10"/>
<accession>A0A9W6YL10</accession>
<comment type="caution">
    <text evidence="2">The sequence shown here is derived from an EMBL/GenBank/DDBJ whole genome shotgun (WGS) entry which is preliminary data.</text>
</comment>
<dbReference type="EMBL" id="BSXT01010695">
    <property type="protein sequence ID" value="GMF81829.1"/>
    <property type="molecule type" value="Genomic_DNA"/>
</dbReference>
<reference evidence="2" key="1">
    <citation type="submission" date="2023-04" db="EMBL/GenBank/DDBJ databases">
        <title>Phytophthora fragariaefolia NBRC 109709.</title>
        <authorList>
            <person name="Ichikawa N."/>
            <person name="Sato H."/>
            <person name="Tonouchi N."/>
        </authorList>
    </citation>
    <scope>NUCLEOTIDE SEQUENCE</scope>
    <source>
        <strain evidence="2">NBRC 109709</strain>
    </source>
</reference>